<dbReference type="Proteomes" id="UP000653275">
    <property type="component" value="Unassembled WGS sequence"/>
</dbReference>
<dbReference type="NCBIfam" id="TIGR01551">
    <property type="entry name" value="major_capsid_P2"/>
    <property type="match status" value="1"/>
</dbReference>
<dbReference type="Pfam" id="PF02368">
    <property type="entry name" value="Big_2"/>
    <property type="match status" value="1"/>
</dbReference>
<organism evidence="2 3">
    <name type="scientific">Lelliottia amnigena</name>
    <name type="common">Enterobacter amnigenus</name>
    <dbReference type="NCBI Taxonomy" id="61646"/>
    <lineage>
        <taxon>Bacteria</taxon>
        <taxon>Pseudomonadati</taxon>
        <taxon>Pseudomonadota</taxon>
        <taxon>Gammaproteobacteria</taxon>
        <taxon>Enterobacterales</taxon>
        <taxon>Enterobacteriaceae</taxon>
        <taxon>Lelliottia</taxon>
    </lineage>
</organism>
<dbReference type="RefSeq" id="WP_202666487.1">
    <property type="nucleotide sequence ID" value="NZ_JAENMR010000013.1"/>
</dbReference>
<name>A0AAP2AH24_LELAM</name>
<evidence type="ECO:0000313" key="2">
    <source>
        <dbReference type="EMBL" id="MBL5936983.1"/>
    </source>
</evidence>
<dbReference type="InterPro" id="IPR006441">
    <property type="entry name" value="Phage_P2_GpN"/>
</dbReference>
<dbReference type="InterPro" id="IPR008964">
    <property type="entry name" value="Invasin/intimin_cell_adhesion"/>
</dbReference>
<evidence type="ECO:0000259" key="1">
    <source>
        <dbReference type="SMART" id="SM00635"/>
    </source>
</evidence>
<dbReference type="SUPFAM" id="SSF49373">
    <property type="entry name" value="Invasin/intimin cell-adhesion fragments"/>
    <property type="match status" value="1"/>
</dbReference>
<evidence type="ECO:0000313" key="3">
    <source>
        <dbReference type="Proteomes" id="UP000653275"/>
    </source>
</evidence>
<comment type="caution">
    <text evidence="2">The sequence shown here is derived from an EMBL/GenBank/DDBJ whole genome shotgun (WGS) entry which is preliminary data.</text>
</comment>
<proteinExistence type="predicted"/>
<dbReference type="Gene3D" id="2.60.40.1080">
    <property type="match status" value="1"/>
</dbReference>
<dbReference type="SMART" id="SM00635">
    <property type="entry name" value="BID_2"/>
    <property type="match status" value="1"/>
</dbReference>
<sequence>MKAETRKVVKNLLFARIAQQFGLESSDEVGEYFEITGPQQERINKAIQGRVDFLAKVNVIPVTDIQGEKVFSGVQQGITGRVKDGRFRRRIDEDGFKYALVETDSGIVIPWAKLDLWARYKDTFLSHYATFVQRQIALDMLMIGWRGVMTAANTDIETYPLLQDVNKGWLQWMREHKPENILAEGKNAGEITIFGEGADYQNLDDLASDLKSGLGDIHRDRRDLVFLVGADLVAKESQLVSKVHGLTPTERAAQRDYDLTMQFGGMRSETPPNFPGRGAVVTTLDNLSIYVQSGSIRRKVKDDDEKKGMIDSYYRNEGYVVEDETCFVGIEFENVVFPEERVSPPATGNVAVASVSVTPETASVAVGGNVQLSVQVLPADATDKTGAWDSDDVAVATVSNTGRVTGVAVGDANITFTSTDGSKTDIAAVTVTAN</sequence>
<reference evidence="2" key="1">
    <citation type="submission" date="2020-12" db="EMBL/GenBank/DDBJ databases">
        <title>Draft genome sequence of Enterobacter spp., Lelliottia spp. and Serratia spp. isolated from drinking water reservoirs and lakes.</title>
        <authorList>
            <person name="Reitter C."/>
            <person name="Neuhaus K."/>
            <person name="Huegler M."/>
        </authorList>
    </citation>
    <scope>NUCLEOTIDE SEQUENCE</scope>
    <source>
        <strain evidence="2">TZW15</strain>
    </source>
</reference>
<dbReference type="Pfam" id="PF05125">
    <property type="entry name" value="Phage_cap_P2"/>
    <property type="match status" value="1"/>
</dbReference>
<feature type="domain" description="BIG2" evidence="1">
    <location>
        <begin position="351"/>
        <end position="428"/>
    </location>
</feature>
<protein>
    <submittedName>
        <fullName evidence="2">Phage major capsid protein, P2 family</fullName>
    </submittedName>
</protein>
<dbReference type="AlphaFoldDB" id="A0AAP2AH24"/>
<accession>A0AAP2AH24</accession>
<dbReference type="EMBL" id="JAENMS010000018">
    <property type="protein sequence ID" value="MBL5936983.1"/>
    <property type="molecule type" value="Genomic_DNA"/>
</dbReference>
<gene>
    <name evidence="2" type="ORF">I7V27_21405</name>
</gene>
<dbReference type="InterPro" id="IPR003343">
    <property type="entry name" value="Big_2"/>
</dbReference>